<dbReference type="PANTHER" id="PTHR34883:SF15">
    <property type="entry name" value="EXTRACELLULAR SERINE-RICH PROTEIN"/>
    <property type="match status" value="1"/>
</dbReference>
<dbReference type="OrthoDB" id="1921208at2759"/>
<proteinExistence type="predicted"/>
<dbReference type="AlphaFoldDB" id="A0A8H6W4C6"/>
<gene>
    <name evidence="3" type="ORF">MIND_00830000</name>
</gene>
<dbReference type="Proteomes" id="UP000636479">
    <property type="component" value="Unassembled WGS sequence"/>
</dbReference>
<evidence type="ECO:0000313" key="3">
    <source>
        <dbReference type="EMBL" id="KAF7298824.1"/>
    </source>
</evidence>
<dbReference type="PANTHER" id="PTHR34883">
    <property type="entry name" value="SERINE-RICH PROTEIN, PUTATIVE-RELATED-RELATED"/>
    <property type="match status" value="1"/>
</dbReference>
<reference evidence="3" key="1">
    <citation type="submission" date="2020-05" db="EMBL/GenBank/DDBJ databases">
        <title>Mycena genomes resolve the evolution of fungal bioluminescence.</title>
        <authorList>
            <person name="Tsai I.J."/>
        </authorList>
    </citation>
    <scope>NUCLEOTIDE SEQUENCE</scope>
    <source>
        <strain evidence="3">171206Taipei</strain>
    </source>
</reference>
<dbReference type="RefSeq" id="XP_037218212.1">
    <property type="nucleotide sequence ID" value="XM_037364970.1"/>
</dbReference>
<accession>A0A8H6W4C6</accession>
<evidence type="ECO:0000313" key="4">
    <source>
        <dbReference type="Proteomes" id="UP000636479"/>
    </source>
</evidence>
<feature type="chain" id="PRO_5034316902" description="Cupredoxin" evidence="2">
    <location>
        <begin position="19"/>
        <end position="217"/>
    </location>
</feature>
<sequence>MRFSTLAAAASLVSVASAANIVVKVGDQQALTFTPNSVTAAEGDTISFQFLSKNHSVVQSTFADPCTRQATPIEGISSGFQPVAADAKAIPEWSFTVNNASAALWFFCSQTNPVSHCNKGMVFAVNAKPGEKSFEAYQAKAMALGSTAGGASGGAGAPGGGASAPAGGAGGAAGASQSGSTPPGASGTPPPNAASMSRASLAGIVACAAGLFAGLLL</sequence>
<dbReference type="Gene3D" id="2.60.40.420">
    <property type="entry name" value="Cupredoxins - blue copper proteins"/>
    <property type="match status" value="1"/>
</dbReference>
<dbReference type="CDD" id="cd00920">
    <property type="entry name" value="Cupredoxin"/>
    <property type="match status" value="1"/>
</dbReference>
<dbReference type="GeneID" id="59347486"/>
<comment type="caution">
    <text evidence="3">The sequence shown here is derived from an EMBL/GenBank/DDBJ whole genome shotgun (WGS) entry which is preliminary data.</text>
</comment>
<evidence type="ECO:0000256" key="1">
    <source>
        <dbReference type="SAM" id="MobiDB-lite"/>
    </source>
</evidence>
<protein>
    <recommendedName>
        <fullName evidence="5">Cupredoxin</fullName>
    </recommendedName>
</protein>
<feature type="compositionally biased region" description="Gly residues" evidence="1">
    <location>
        <begin position="150"/>
        <end position="173"/>
    </location>
</feature>
<organism evidence="3 4">
    <name type="scientific">Mycena indigotica</name>
    <dbReference type="NCBI Taxonomy" id="2126181"/>
    <lineage>
        <taxon>Eukaryota</taxon>
        <taxon>Fungi</taxon>
        <taxon>Dikarya</taxon>
        <taxon>Basidiomycota</taxon>
        <taxon>Agaricomycotina</taxon>
        <taxon>Agaricomycetes</taxon>
        <taxon>Agaricomycetidae</taxon>
        <taxon>Agaricales</taxon>
        <taxon>Marasmiineae</taxon>
        <taxon>Mycenaceae</taxon>
        <taxon>Mycena</taxon>
    </lineage>
</organism>
<name>A0A8H6W4C6_9AGAR</name>
<feature type="compositionally biased region" description="Low complexity" evidence="1">
    <location>
        <begin position="174"/>
        <end position="187"/>
    </location>
</feature>
<keyword evidence="4" id="KW-1185">Reference proteome</keyword>
<keyword evidence="2" id="KW-0732">Signal</keyword>
<evidence type="ECO:0008006" key="5">
    <source>
        <dbReference type="Google" id="ProtNLM"/>
    </source>
</evidence>
<feature type="signal peptide" evidence="2">
    <location>
        <begin position="1"/>
        <end position="18"/>
    </location>
</feature>
<dbReference type="SUPFAM" id="SSF49503">
    <property type="entry name" value="Cupredoxins"/>
    <property type="match status" value="1"/>
</dbReference>
<dbReference type="InterPro" id="IPR052953">
    <property type="entry name" value="Ser-rich/MCO-related"/>
</dbReference>
<feature type="region of interest" description="Disordered" evidence="1">
    <location>
        <begin position="150"/>
        <end position="193"/>
    </location>
</feature>
<dbReference type="EMBL" id="JACAZF010000007">
    <property type="protein sequence ID" value="KAF7298824.1"/>
    <property type="molecule type" value="Genomic_DNA"/>
</dbReference>
<evidence type="ECO:0000256" key="2">
    <source>
        <dbReference type="SAM" id="SignalP"/>
    </source>
</evidence>
<dbReference type="InterPro" id="IPR008972">
    <property type="entry name" value="Cupredoxin"/>
</dbReference>